<proteinExistence type="predicted"/>
<gene>
    <name evidence="1" type="ORF">COY52_05130</name>
</gene>
<dbReference type="EMBL" id="PFMR01000140">
    <property type="protein sequence ID" value="PIZ17139.1"/>
    <property type="molecule type" value="Genomic_DNA"/>
</dbReference>
<dbReference type="AlphaFoldDB" id="A0A2M7SCE0"/>
<sequence>MTMRKRMLAVLRGRKHDRVPFVQYDNCAARTRDIWDLVGRENMGILKWTSLHRFEFPLCRFETKDIEKDGRKGVVTTIHTPKGSLVQERLIEPAYGSSHITRHFVRTREDYIIFMEYLKDCVVLENTAQFLEDDKWAGSDGLPLVSVGRTPYQQLWIEWTGLESLCMHLSDFPDVVQECVDMLAGQLRQVFGIVRAAAEKVPLPFVDIIDNITAPAIGPRFFDKYCVPLYRELASMLSESKTLVVAHLDGNLKPLKDGIAGSGIGGIDSFTPVPVGDTTAAEALQMWPRMKLLLNFPSSVHLSKPAEVYAHAMKILEEAGHSGSLQIQISENVPADCWRTSIPEIVRAIKDFGTP</sequence>
<reference evidence="2" key="1">
    <citation type="submission" date="2017-09" db="EMBL/GenBank/DDBJ databases">
        <title>Depth-based differentiation of microbial function through sediment-hosted aquifers and enrichment of novel symbionts in the deep terrestrial subsurface.</title>
        <authorList>
            <person name="Probst A.J."/>
            <person name="Ladd B."/>
            <person name="Jarett J.K."/>
            <person name="Geller-Mcgrath D.E."/>
            <person name="Sieber C.M.K."/>
            <person name="Emerson J.B."/>
            <person name="Anantharaman K."/>
            <person name="Thomas B.C."/>
            <person name="Malmstrom R."/>
            <person name="Stieglmeier M."/>
            <person name="Klingl A."/>
            <person name="Woyke T."/>
            <person name="Ryan C.M."/>
            <person name="Banfield J.F."/>
        </authorList>
    </citation>
    <scope>NUCLEOTIDE SEQUENCE [LARGE SCALE GENOMIC DNA]</scope>
</reference>
<name>A0A2M7SCE0_9BACT</name>
<protein>
    <recommendedName>
        <fullName evidence="3">Uroporphyrinogen decarboxylase (URO-D) domain-containing protein</fullName>
    </recommendedName>
</protein>
<dbReference type="InterPro" id="IPR038071">
    <property type="entry name" value="UROD/MetE-like_sf"/>
</dbReference>
<dbReference type="SUPFAM" id="SSF51726">
    <property type="entry name" value="UROD/MetE-like"/>
    <property type="match status" value="1"/>
</dbReference>
<organism evidence="1 2">
    <name type="scientific">Candidatus Desantisbacteria bacterium CG_4_10_14_0_8_um_filter_48_22</name>
    <dbReference type="NCBI Taxonomy" id="1974543"/>
    <lineage>
        <taxon>Bacteria</taxon>
        <taxon>Candidatus Desantisiibacteriota</taxon>
    </lineage>
</organism>
<evidence type="ECO:0000313" key="1">
    <source>
        <dbReference type="EMBL" id="PIZ17139.1"/>
    </source>
</evidence>
<dbReference type="Proteomes" id="UP000229307">
    <property type="component" value="Unassembled WGS sequence"/>
</dbReference>
<accession>A0A2M7SCE0</accession>
<evidence type="ECO:0008006" key="3">
    <source>
        <dbReference type="Google" id="ProtNLM"/>
    </source>
</evidence>
<comment type="caution">
    <text evidence="1">The sequence shown here is derived from an EMBL/GenBank/DDBJ whole genome shotgun (WGS) entry which is preliminary data.</text>
</comment>
<evidence type="ECO:0000313" key="2">
    <source>
        <dbReference type="Proteomes" id="UP000229307"/>
    </source>
</evidence>
<dbReference type="Gene3D" id="3.20.20.210">
    <property type="match status" value="1"/>
</dbReference>